<dbReference type="InterPro" id="IPR051431">
    <property type="entry name" value="TFIID_subunit_9"/>
</dbReference>
<dbReference type="Proteomes" id="UP000614601">
    <property type="component" value="Unassembled WGS sequence"/>
</dbReference>
<dbReference type="GO" id="GO:0051123">
    <property type="term" value="P:RNA polymerase II preinitiation complex assembly"/>
    <property type="evidence" value="ECO:0007669"/>
    <property type="project" value="TreeGrafter"/>
</dbReference>
<dbReference type="AlphaFoldDB" id="A0A811KFL8"/>
<name>A0A811KFL8_9BILA</name>
<evidence type="ECO:0000313" key="8">
    <source>
        <dbReference type="Proteomes" id="UP000614601"/>
    </source>
</evidence>
<dbReference type="Gene3D" id="1.10.20.10">
    <property type="entry name" value="Histone, subunit A"/>
    <property type="match status" value="1"/>
</dbReference>
<dbReference type="OrthoDB" id="341924at2759"/>
<evidence type="ECO:0000256" key="3">
    <source>
        <dbReference type="ARBA" id="ARBA00023015"/>
    </source>
</evidence>
<dbReference type="GO" id="GO:0005669">
    <property type="term" value="C:transcription factor TFIID complex"/>
    <property type="evidence" value="ECO:0007669"/>
    <property type="project" value="TreeGrafter"/>
</dbReference>
<dbReference type="InterPro" id="IPR003162">
    <property type="entry name" value="TFIID-31"/>
</dbReference>
<organism evidence="7 8">
    <name type="scientific">Bursaphelenchus okinawaensis</name>
    <dbReference type="NCBI Taxonomy" id="465554"/>
    <lineage>
        <taxon>Eukaryota</taxon>
        <taxon>Metazoa</taxon>
        <taxon>Ecdysozoa</taxon>
        <taxon>Nematoda</taxon>
        <taxon>Chromadorea</taxon>
        <taxon>Rhabditida</taxon>
        <taxon>Tylenchina</taxon>
        <taxon>Tylenchomorpha</taxon>
        <taxon>Aphelenchoidea</taxon>
        <taxon>Aphelenchoididae</taxon>
        <taxon>Bursaphelenchus</taxon>
    </lineage>
</organism>
<comment type="caution">
    <text evidence="7">The sequence shown here is derived from an EMBL/GenBank/DDBJ whole genome shotgun (WGS) entry which is preliminary data.</text>
</comment>
<dbReference type="GO" id="GO:0016251">
    <property type="term" value="F:RNA polymerase II general transcription initiation factor activity"/>
    <property type="evidence" value="ECO:0007669"/>
    <property type="project" value="TreeGrafter"/>
</dbReference>
<comment type="similarity">
    <text evidence="2">Belongs to the TAF9 family.</text>
</comment>
<dbReference type="GO" id="GO:0000124">
    <property type="term" value="C:SAGA complex"/>
    <property type="evidence" value="ECO:0007669"/>
    <property type="project" value="TreeGrafter"/>
</dbReference>
<evidence type="ECO:0000313" key="7">
    <source>
        <dbReference type="EMBL" id="CAD5214145.1"/>
    </source>
</evidence>
<keyword evidence="3" id="KW-0805">Transcription regulation</keyword>
<keyword evidence="8" id="KW-1185">Reference proteome</keyword>
<dbReference type="GO" id="GO:0046982">
    <property type="term" value="F:protein heterodimerization activity"/>
    <property type="evidence" value="ECO:0007669"/>
    <property type="project" value="InterPro"/>
</dbReference>
<evidence type="ECO:0008006" key="9">
    <source>
        <dbReference type="Google" id="ProtNLM"/>
    </source>
</evidence>
<comment type="subcellular location">
    <subcellularLocation>
        <location evidence="1">Nucleus</location>
    </subcellularLocation>
</comment>
<sequence>MSSKSKAKDSKAKQQDKNQPAAPPALTPDFPGLVSIEALMRESGIQEWDKGVSFQVHDMAVQMIKNIVNTAESVKEHREGKTVDEDDLAAAIDSFRESLAEKPLDEAEAVKTKVHHVNAIPLPTVKQDYGYHLPAERYLQLQSDFVLKDDFEESIRNALASSYETSFPPPPTKKPHMDTKVNVQHVQHAPRIVRPPPSENTGTFRITVSSNPATVPTSYVPVQQGQPQPYVQYYSAERQQVVQMNMGRGNLVQQSVSETEENTVMQAFQTESDGNTDFD</sequence>
<dbReference type="EMBL" id="CAJFCW020000003">
    <property type="protein sequence ID" value="CAG9102174.1"/>
    <property type="molecule type" value="Genomic_DNA"/>
</dbReference>
<dbReference type="PANTHER" id="PTHR48068:SF4">
    <property type="entry name" value="TATA-BOX BINDING PROTEIN ASSOCIATED FACTOR 9"/>
    <property type="match status" value="1"/>
</dbReference>
<keyword evidence="5" id="KW-0539">Nucleus</keyword>
<dbReference type="GO" id="GO:0003713">
    <property type="term" value="F:transcription coactivator activity"/>
    <property type="evidence" value="ECO:0007669"/>
    <property type="project" value="TreeGrafter"/>
</dbReference>
<proteinExistence type="inferred from homology"/>
<evidence type="ECO:0000256" key="4">
    <source>
        <dbReference type="ARBA" id="ARBA00023163"/>
    </source>
</evidence>
<gene>
    <name evidence="7" type="ORF">BOKJ2_LOCUS5446</name>
</gene>
<protein>
    <recommendedName>
        <fullName evidence="9">Transcription initiation factor TFIID subunit 9</fullName>
    </recommendedName>
</protein>
<reference evidence="7" key="1">
    <citation type="submission" date="2020-09" db="EMBL/GenBank/DDBJ databases">
        <authorList>
            <person name="Kikuchi T."/>
        </authorList>
    </citation>
    <scope>NUCLEOTIDE SEQUENCE</scope>
    <source>
        <strain evidence="7">SH1</strain>
    </source>
</reference>
<dbReference type="PANTHER" id="PTHR48068">
    <property type="entry name" value="TAF9 RNA POLYMERASE II, TATA BOX-BINDING PROTEIN (TBP)-ASSOCIATED FACTOR"/>
    <property type="match status" value="1"/>
</dbReference>
<evidence type="ECO:0000256" key="1">
    <source>
        <dbReference type="ARBA" id="ARBA00004123"/>
    </source>
</evidence>
<accession>A0A811KFL8</accession>
<keyword evidence="4" id="KW-0804">Transcription</keyword>
<dbReference type="EMBL" id="CAJFDH010000003">
    <property type="protein sequence ID" value="CAD5214145.1"/>
    <property type="molecule type" value="Genomic_DNA"/>
</dbReference>
<dbReference type="Pfam" id="PF02291">
    <property type="entry name" value="TFIID-31kDa"/>
    <property type="match status" value="1"/>
</dbReference>
<evidence type="ECO:0000256" key="2">
    <source>
        <dbReference type="ARBA" id="ARBA00007646"/>
    </source>
</evidence>
<feature type="compositionally biased region" description="Basic and acidic residues" evidence="6">
    <location>
        <begin position="1"/>
        <end position="16"/>
    </location>
</feature>
<dbReference type="Proteomes" id="UP000783686">
    <property type="component" value="Unassembled WGS sequence"/>
</dbReference>
<dbReference type="SUPFAM" id="SSF47113">
    <property type="entry name" value="Histone-fold"/>
    <property type="match status" value="1"/>
</dbReference>
<feature type="region of interest" description="Disordered" evidence="6">
    <location>
        <begin position="1"/>
        <end position="30"/>
    </location>
</feature>
<dbReference type="InterPro" id="IPR009072">
    <property type="entry name" value="Histone-fold"/>
</dbReference>
<evidence type="ECO:0000256" key="6">
    <source>
        <dbReference type="SAM" id="MobiDB-lite"/>
    </source>
</evidence>
<evidence type="ECO:0000256" key="5">
    <source>
        <dbReference type="ARBA" id="ARBA00023242"/>
    </source>
</evidence>